<sequence>MTAVKELFSEVELLSCTRGLHGDCQSAENLDPGQKQKMVWTHNAQEAIVSWRKIETNSRRFPRVAVLVYFNKQCRS</sequence>
<accession>A0A0C3CW34</accession>
<dbReference type="EMBL" id="KN831769">
    <property type="protein sequence ID" value="KIM48359.1"/>
    <property type="molecule type" value="Genomic_DNA"/>
</dbReference>
<reference evidence="2" key="2">
    <citation type="submission" date="2015-01" db="EMBL/GenBank/DDBJ databases">
        <title>Evolutionary Origins and Diversification of the Mycorrhizal Mutualists.</title>
        <authorList>
            <consortium name="DOE Joint Genome Institute"/>
            <consortium name="Mycorrhizal Genomics Consortium"/>
            <person name="Kohler A."/>
            <person name="Kuo A."/>
            <person name="Nagy L.G."/>
            <person name="Floudas D."/>
            <person name="Copeland A."/>
            <person name="Barry K.W."/>
            <person name="Cichocki N."/>
            <person name="Veneault-Fourrey C."/>
            <person name="LaButti K."/>
            <person name="Lindquist E.A."/>
            <person name="Lipzen A."/>
            <person name="Lundell T."/>
            <person name="Morin E."/>
            <person name="Murat C."/>
            <person name="Riley R."/>
            <person name="Ohm R."/>
            <person name="Sun H."/>
            <person name="Tunlid A."/>
            <person name="Henrissat B."/>
            <person name="Grigoriev I.V."/>
            <person name="Hibbett D.S."/>
            <person name="Martin F."/>
        </authorList>
    </citation>
    <scope>NUCLEOTIDE SEQUENCE [LARGE SCALE GENOMIC DNA]</scope>
    <source>
        <strain evidence="2">h7</strain>
    </source>
</reference>
<organism evidence="1 2">
    <name type="scientific">Hebeloma cylindrosporum</name>
    <dbReference type="NCBI Taxonomy" id="76867"/>
    <lineage>
        <taxon>Eukaryota</taxon>
        <taxon>Fungi</taxon>
        <taxon>Dikarya</taxon>
        <taxon>Basidiomycota</taxon>
        <taxon>Agaricomycotina</taxon>
        <taxon>Agaricomycetes</taxon>
        <taxon>Agaricomycetidae</taxon>
        <taxon>Agaricales</taxon>
        <taxon>Agaricineae</taxon>
        <taxon>Hymenogastraceae</taxon>
        <taxon>Hebeloma</taxon>
    </lineage>
</organism>
<dbReference type="Proteomes" id="UP000053424">
    <property type="component" value="Unassembled WGS sequence"/>
</dbReference>
<name>A0A0C3CW34_HEBCY</name>
<dbReference type="HOGENOM" id="CLU_2654766_0_0_1"/>
<evidence type="ECO:0000313" key="1">
    <source>
        <dbReference type="EMBL" id="KIM48359.1"/>
    </source>
</evidence>
<gene>
    <name evidence="1" type="ORF">M413DRAFT_440089</name>
</gene>
<proteinExistence type="predicted"/>
<dbReference type="AlphaFoldDB" id="A0A0C3CW34"/>
<reference evidence="1 2" key="1">
    <citation type="submission" date="2014-04" db="EMBL/GenBank/DDBJ databases">
        <authorList>
            <consortium name="DOE Joint Genome Institute"/>
            <person name="Kuo A."/>
            <person name="Gay G."/>
            <person name="Dore J."/>
            <person name="Kohler A."/>
            <person name="Nagy L.G."/>
            <person name="Floudas D."/>
            <person name="Copeland A."/>
            <person name="Barry K.W."/>
            <person name="Cichocki N."/>
            <person name="Veneault-Fourrey C."/>
            <person name="LaButti K."/>
            <person name="Lindquist E.A."/>
            <person name="Lipzen A."/>
            <person name="Lundell T."/>
            <person name="Morin E."/>
            <person name="Murat C."/>
            <person name="Sun H."/>
            <person name="Tunlid A."/>
            <person name="Henrissat B."/>
            <person name="Grigoriev I.V."/>
            <person name="Hibbett D.S."/>
            <person name="Martin F."/>
            <person name="Nordberg H.P."/>
            <person name="Cantor M.N."/>
            <person name="Hua S.X."/>
        </authorList>
    </citation>
    <scope>NUCLEOTIDE SEQUENCE [LARGE SCALE GENOMIC DNA]</scope>
    <source>
        <strain evidence="2">h7</strain>
    </source>
</reference>
<keyword evidence="2" id="KW-1185">Reference proteome</keyword>
<protein>
    <submittedName>
        <fullName evidence="1">Uncharacterized protein</fullName>
    </submittedName>
</protein>
<evidence type="ECO:0000313" key="2">
    <source>
        <dbReference type="Proteomes" id="UP000053424"/>
    </source>
</evidence>